<dbReference type="GO" id="GO:0016746">
    <property type="term" value="F:acyltransferase activity"/>
    <property type="evidence" value="ECO:0007669"/>
    <property type="project" value="UniProtKB-KW"/>
</dbReference>
<organism evidence="2 3">
    <name type="scientific">[Ruminococcus] torques</name>
    <dbReference type="NCBI Taxonomy" id="33039"/>
    <lineage>
        <taxon>Bacteria</taxon>
        <taxon>Bacillati</taxon>
        <taxon>Bacillota</taxon>
        <taxon>Clostridia</taxon>
        <taxon>Lachnospirales</taxon>
        <taxon>Lachnospiraceae</taxon>
        <taxon>Mediterraneibacter</taxon>
    </lineage>
</organism>
<dbReference type="GO" id="GO:0044550">
    <property type="term" value="P:secondary metabolite biosynthetic process"/>
    <property type="evidence" value="ECO:0007669"/>
    <property type="project" value="TreeGrafter"/>
</dbReference>
<sequence length="472" mass="54992">MMKTRKGYPVYPLTVAQKFHLYYLPFCPNAAVLNIGTSLTIGTDLDWDVLRESIYKAYERNEGMRIRFAKDKEGNVYQYVVSAEQDRKEREIEFVDFSNVTMEEAADTMQKWTTVPFPFEDSLMTKIKMIRTSDGFNGVYFLGHHMVVDAQSLITFLKDIIELYCNAKYEGVPYPKDMCSYIDQVKKDLAYEAGSKAQQRDREFFRELIEASEPVYNGVNGTDKLDAAREMFKNPKLRSAFNATDDVSSALDIFHLEAEPTKRLMDFCEKYRVSLACLLLMGLRTYFQKMNGQEDVSINNAIARRATLKEKKSGGTRIHSFPFRTVFSEDVKFIDAVYEIRDKQNELFRHANYDPTEYFAYRSRTYPQPQNGLTYEPMSLTYQPMTLQEKGLEDLGGIQYKTKWYPNGMTTQAMYLTVMHRPEDNGLDFNFEHQKKAISREELEYLYYYLCKIMFKGAENPELTIGEIIKLV</sequence>
<dbReference type="Proteomes" id="UP000078383">
    <property type="component" value="Unassembled WGS sequence"/>
</dbReference>
<dbReference type="GO" id="GO:0008610">
    <property type="term" value="P:lipid biosynthetic process"/>
    <property type="evidence" value="ECO:0007669"/>
    <property type="project" value="UniProtKB-ARBA"/>
</dbReference>
<dbReference type="GO" id="GO:0043041">
    <property type="term" value="P:amino acid activation for nonribosomal peptide biosynthetic process"/>
    <property type="evidence" value="ECO:0007669"/>
    <property type="project" value="TreeGrafter"/>
</dbReference>
<proteinExistence type="predicted"/>
<dbReference type="EC" id="2.3.1.-" evidence="2"/>
<dbReference type="Gene3D" id="3.30.559.30">
    <property type="entry name" value="Nonribosomal peptide synthetase, condensation domain"/>
    <property type="match status" value="1"/>
</dbReference>
<dbReference type="AlphaFoldDB" id="A0A174Y9U9"/>
<feature type="domain" description="Condensation" evidence="1">
    <location>
        <begin position="10"/>
        <end position="468"/>
    </location>
</feature>
<dbReference type="GO" id="GO:0005737">
    <property type="term" value="C:cytoplasm"/>
    <property type="evidence" value="ECO:0007669"/>
    <property type="project" value="TreeGrafter"/>
</dbReference>
<evidence type="ECO:0000313" key="2">
    <source>
        <dbReference type="EMBL" id="CUQ85115.1"/>
    </source>
</evidence>
<protein>
    <submittedName>
        <fullName evidence="2">Plipastatin synthase subunit A</fullName>
        <ecNumber evidence="2">2.3.1.-</ecNumber>
    </submittedName>
</protein>
<accession>A0A174Y9U9</accession>
<dbReference type="EMBL" id="CZBX01000004">
    <property type="protein sequence ID" value="CUQ85115.1"/>
    <property type="molecule type" value="Genomic_DNA"/>
</dbReference>
<dbReference type="Pfam" id="PF00668">
    <property type="entry name" value="Condensation"/>
    <property type="match status" value="1"/>
</dbReference>
<dbReference type="PANTHER" id="PTHR45527:SF1">
    <property type="entry name" value="FATTY ACID SYNTHASE"/>
    <property type="match status" value="1"/>
</dbReference>
<dbReference type="InterPro" id="IPR023213">
    <property type="entry name" value="CAT-like_dom_sf"/>
</dbReference>
<name>A0A174Y9U9_9FIRM</name>
<evidence type="ECO:0000259" key="1">
    <source>
        <dbReference type="Pfam" id="PF00668"/>
    </source>
</evidence>
<reference evidence="2 3" key="1">
    <citation type="submission" date="2015-09" db="EMBL/GenBank/DDBJ databases">
        <authorList>
            <consortium name="Pathogen Informatics"/>
        </authorList>
    </citation>
    <scope>NUCLEOTIDE SEQUENCE [LARGE SCALE GENOMIC DNA]</scope>
    <source>
        <strain evidence="2 3">2789STDY5834889</strain>
    </source>
</reference>
<dbReference type="GO" id="GO:0031177">
    <property type="term" value="F:phosphopantetheine binding"/>
    <property type="evidence" value="ECO:0007669"/>
    <property type="project" value="TreeGrafter"/>
</dbReference>
<dbReference type="SUPFAM" id="SSF52777">
    <property type="entry name" value="CoA-dependent acyltransferases"/>
    <property type="match status" value="2"/>
</dbReference>
<keyword evidence="2" id="KW-0012">Acyltransferase</keyword>
<keyword evidence="2" id="KW-0808">Transferase</keyword>
<dbReference type="InterPro" id="IPR001242">
    <property type="entry name" value="Condensation_dom"/>
</dbReference>
<dbReference type="Gene3D" id="3.30.559.10">
    <property type="entry name" value="Chloramphenicol acetyltransferase-like domain"/>
    <property type="match status" value="1"/>
</dbReference>
<evidence type="ECO:0000313" key="3">
    <source>
        <dbReference type="Proteomes" id="UP000078383"/>
    </source>
</evidence>
<dbReference type="PANTHER" id="PTHR45527">
    <property type="entry name" value="NONRIBOSOMAL PEPTIDE SYNTHETASE"/>
    <property type="match status" value="1"/>
</dbReference>
<gene>
    <name evidence="2" type="primary">ppsA</name>
    <name evidence="2" type="ORF">ERS852502_01075</name>
</gene>